<feature type="domain" description="DUF5979" evidence="5">
    <location>
        <begin position="2317"/>
        <end position="2419"/>
    </location>
</feature>
<feature type="domain" description="DUF5979" evidence="5">
    <location>
        <begin position="488"/>
        <end position="586"/>
    </location>
</feature>
<dbReference type="InterPro" id="IPR047995">
    <property type="entry name" value="Choice_anch_K"/>
</dbReference>
<reference evidence="6 7" key="1">
    <citation type="submission" date="2019-03" db="EMBL/GenBank/DDBJ databases">
        <title>Genomic Encyclopedia of Archaeal and Bacterial Type Strains, Phase II (KMG-II): from individual species to whole genera.</title>
        <authorList>
            <person name="Goeker M."/>
        </authorList>
    </citation>
    <scope>NUCLEOTIDE SEQUENCE [LARGE SCALE GENOMIC DNA]</scope>
    <source>
        <strain evidence="6 7">DSM 24323</strain>
    </source>
</reference>
<feature type="domain" description="DUF5979" evidence="5">
    <location>
        <begin position="1159"/>
        <end position="1255"/>
    </location>
</feature>
<dbReference type="EMBL" id="SOAW01000002">
    <property type="protein sequence ID" value="TDT30873.1"/>
    <property type="molecule type" value="Genomic_DNA"/>
</dbReference>
<evidence type="ECO:0000313" key="7">
    <source>
        <dbReference type="Proteomes" id="UP000295371"/>
    </source>
</evidence>
<gene>
    <name evidence="6" type="ORF">CLV29_2280</name>
</gene>
<dbReference type="Pfam" id="PF19407">
    <property type="entry name" value="DUF5979"/>
    <property type="match status" value="18"/>
</dbReference>
<feature type="domain" description="DUF5979" evidence="5">
    <location>
        <begin position="1263"/>
        <end position="1370"/>
    </location>
</feature>
<feature type="domain" description="SpaA-like prealbumin fold" evidence="4">
    <location>
        <begin position="391"/>
        <end position="479"/>
    </location>
</feature>
<evidence type="ECO:0000256" key="3">
    <source>
        <dbReference type="SAM" id="SignalP"/>
    </source>
</evidence>
<feature type="domain" description="DUF5979" evidence="5">
    <location>
        <begin position="595"/>
        <end position="702"/>
    </location>
</feature>
<protein>
    <recommendedName>
        <fullName evidence="8">Ig-like domain-containing protein</fullName>
    </recommendedName>
</protein>
<feature type="domain" description="DUF5979" evidence="5">
    <location>
        <begin position="925"/>
        <end position="1030"/>
    </location>
</feature>
<evidence type="ECO:0000256" key="2">
    <source>
        <dbReference type="SAM" id="Phobius"/>
    </source>
</evidence>
<proteinExistence type="predicted"/>
<feature type="domain" description="DUF5979" evidence="5">
    <location>
        <begin position="2075"/>
        <end position="2180"/>
    </location>
</feature>
<feature type="region of interest" description="Disordered" evidence="1">
    <location>
        <begin position="2538"/>
        <end position="2753"/>
    </location>
</feature>
<keyword evidence="2" id="KW-0812">Transmembrane</keyword>
<dbReference type="Proteomes" id="UP000295371">
    <property type="component" value="Unassembled WGS sequence"/>
</dbReference>
<evidence type="ECO:0000313" key="6">
    <source>
        <dbReference type="EMBL" id="TDT30873.1"/>
    </source>
</evidence>
<comment type="caution">
    <text evidence="6">The sequence shown here is derived from an EMBL/GenBank/DDBJ whole genome shotgun (WGS) entry which is preliminary data.</text>
</comment>
<keyword evidence="3" id="KW-0732">Signal</keyword>
<feature type="domain" description="DUF5979" evidence="5">
    <location>
        <begin position="1957"/>
        <end position="2064"/>
    </location>
</feature>
<keyword evidence="2" id="KW-1133">Transmembrane helix</keyword>
<dbReference type="OrthoDB" id="3727282at2"/>
<feature type="domain" description="DUF5979" evidence="5">
    <location>
        <begin position="1377"/>
        <end position="1484"/>
    </location>
</feature>
<feature type="domain" description="DUF5979" evidence="5">
    <location>
        <begin position="1845"/>
        <end position="1950"/>
    </location>
</feature>
<evidence type="ECO:0000259" key="4">
    <source>
        <dbReference type="Pfam" id="PF19403"/>
    </source>
</evidence>
<feature type="transmembrane region" description="Helical" evidence="2">
    <location>
        <begin position="2754"/>
        <end position="2773"/>
    </location>
</feature>
<feature type="domain" description="DUF5979" evidence="5">
    <location>
        <begin position="709"/>
        <end position="803"/>
    </location>
</feature>
<feature type="domain" description="DUF5979" evidence="5">
    <location>
        <begin position="1494"/>
        <end position="1596"/>
    </location>
</feature>
<dbReference type="Pfam" id="PF19403">
    <property type="entry name" value="SpaA_2"/>
    <property type="match status" value="1"/>
</dbReference>
<feature type="domain" description="DUF5979" evidence="5">
    <location>
        <begin position="812"/>
        <end position="918"/>
    </location>
</feature>
<feature type="domain" description="DUF5979" evidence="5">
    <location>
        <begin position="1037"/>
        <end position="1148"/>
    </location>
</feature>
<evidence type="ECO:0000256" key="1">
    <source>
        <dbReference type="SAM" id="MobiDB-lite"/>
    </source>
</evidence>
<evidence type="ECO:0008006" key="8">
    <source>
        <dbReference type="Google" id="ProtNLM"/>
    </source>
</evidence>
<feature type="chain" id="PRO_5039099829" description="Ig-like domain-containing protein" evidence="3">
    <location>
        <begin position="26"/>
        <end position="2777"/>
    </location>
</feature>
<feature type="domain" description="DUF5979" evidence="5">
    <location>
        <begin position="2428"/>
        <end position="2520"/>
    </location>
</feature>
<accession>A0A4R7J3F0</accession>
<dbReference type="InterPro" id="IPR046022">
    <property type="entry name" value="DUF5979"/>
</dbReference>
<organism evidence="6 7">
    <name type="scientific">Naumannella halotolerans</name>
    <dbReference type="NCBI Taxonomy" id="993414"/>
    <lineage>
        <taxon>Bacteria</taxon>
        <taxon>Bacillati</taxon>
        <taxon>Actinomycetota</taxon>
        <taxon>Actinomycetes</taxon>
        <taxon>Propionibacteriales</taxon>
        <taxon>Propionibacteriaceae</taxon>
        <taxon>Naumannella</taxon>
    </lineage>
</organism>
<sequence length="2777" mass="283724">MVSSLRRRTRQWHAALCLLTSLVLAAGLVLVGTPTAPTEQAEAAIIPNIGVTAQLANQVGRDNGTTGNCVTYAPRQGTSAQTTFVSSPTEARTGHGTPSSNICSTTLSTTGQSVLGVTPNNPGSVEDGTNFLLATVRHYNNPIYTSDQYYTGDMRIQLSGFDTSPTLSFPWTMDETPNVGNCSQPPPTNNPNACPDVTAFTNVVSNQTITRDGISYRLVINGFGAAANGTCPATTGNVTPSGNFVTAEGTTTTGCIYAQLSQIRTLNVVKTVAGPAPSTAFNFSANSSLGSGSAWNSAFSLTPPTTGTRTASTGARPLLQGETVTIGEGVPSDPRWALSNIACVTGTGSPLGSGVVSVTGSSLTLNNVPAPATVADGPITCTVTNTYTPKATLTLVKNVTGGSATPADFTLTAAGPSTVSGPGGSAAVAGRAVNPGTYSLSEATNTSGYVPGNWTCNSGVAVTNGQITLTDGMNVTCTVTNRYATGAFTVAKTVDGPPGGFTGNAQTPFTGSYQCGTAQPVNFTVSTGTTFTSPQLPAGVSCTVTENQPSGNLADSSWSWNAPTYTNRTVTIADQQTQTVGIANSYRQDTGAVGVSKQVVAREGTSISAWTGGADRTFPVAYSCQVGGTQVASGTTEVAADQAVVQLSGLPATASCSFTETQQTLPGDFADASYEWDGYTVSPPTVTVGANGTAAATITNYFVRDTAELTLAKQLDGEGYVGDGEPFEVAWNCGTDSGTVTLGPDDSETVTVPAGPSCTVEEAAPEADLLDAGHIWGPPTYDGLTNGAVSVPANGSATVTVTNPTTPIYGAVQVTKELDPSDLSAGLVHGATFDITVECDAPAEGTDEDYSETFSLSVNGTGTTPRVPVGTDCTITEEDPADALLVDESYVFGDAPAAQTVTVDEADQVVGVTVTNTLERVYGSLDITKAITGGPDGAGASADFAGTWTCTKGDTVNEGTWSVTGAGPAELTGDADQVPLGSSCSVTEGTVDGQPVPTDSSYVWAGSDLGGTVVVTGDASEAELTVTNSVHQLTGSFGVGKTVLGGQPGTDFADTPFLMSYTCELPDGSTADGTLQVEAGGSVSGPDLPAGSDCTLTEQSDFPDPVDPLVWQPEETTVQLDTGDPQTGDSIDFTIDDDASQQVTFTNVLAEETVSVEAVKELDGAVEGFDEGTFDLTLTCVSRGASPQFGPVAAEVGEPVSFDGVPLGAECALAEAPVAAGYGLTDPSFAWDGVSIDAPEVTASEDPQTITVTNSIGRVYGGLTVNKLVEDQTGVVESDRTYGGEWSCTYGDDEPVEGTWAVDGAGTASLDGVPDEGILLTSDCTATETDGIDDPPSATDPSWVWDDPQITDDATVEAGSPAAITVTNRYHRESASLQVTKEITGETAGYVGEGEAFQVDVRCVTPGGAGDTQTLVGRVDVAPGADSPVTLLDQAPVGWDCSVAEASPGQELLADASYAWELPQIEPARFTVADTDDVVVEVTNPIRRVYGQVAVQKLVDAPEGVVDADATFGGEIVCTYGEGDHAEEITDEWSAEAGQVSAELTQVPVGSSCEATETAPSDDLLADESWTWADPVVSDPVTVAAGQTSQLTVTNTPERVYSGLTVSKVFDGEERALADPEATIGATWVCANGDQSWNGVVDLPLAGGEVTAFAADGSVEGVQVPAGSNCAVTETTPTQDLLDDASWAWQPPTYQVLAPTAGEVTSTPAQLSTDAETVASVEITNDVTRVTGAFTVTKAISGSDPADLPAGSQFSGSWTCTHPGDPDQTGVWAVTGTGSATIGGILRDSECTITSEDLRIQPPVDGDDSYQWDEWSADGPVTVVGAPEAAVLTVTNQVVRAYGTLTITKTLDDPAEVVEDGRVFSGGWTCTYRDTDPVTGTWTVTGSGPATLQGVPEEGILFGSDCTADEVGGIDVQPSLGDPSYGWNAPEIVDAIIGEDPAPVTVGNSYQRRTEPLTVSKELTGQVQGYVGEGTPFGIGVECVSPDDETLSVSGQVELAPGAEAVQLLDAAPVGWECTVTETAPEQDLLRDDSYAWGQPVITPQTFTVGAADAPEDGLVEVENPIQRVYGTVAVQKLLGDEVPPGVVSDDAEFGGQIVCTYGEGDAAQTFTDGWTAGVGEVGSSTMEVPVGASCEATENDLDQADLVDQSWSWTSPQFSEPVTITAADEPARLTVTNTAERRYSALTIQKVYAGPEEALADPVGTVTAQWVCTYGEETYRGEVDLAADGGEATAFAADGSVEGIEVPAGADCTVSESAPAEELLVDGSWSWLAPQYRVLAPSEGPIGTEPAEVVTSRDAVASVEVTNEVQRLTGELQITKAITGADPADLPADSTFSGTYRCELAGNEPQTGTWTVSGTGSTTVDGLPAGAECEITGEDTPAQPPVDDNPSFGWGQWTADGPVTVVDDAVVTLTVTNPVDRIRFPISFSKQVTGATELLPGGSEFTVQYSCAVPDGGVTNGNVTLVDGGSTPSVDLTPGSSCTVTEIAPNEVPGGQWGAPVFTVDGGTGAEQQNRTVEFDLPSAADWVPVEVRVENPLSAAPSPTPTPTGTPTPTESPTTSPTGTPTQSPTETPTQSPTGTPTQSPTGTPTQSPTGTPTQSPTGTPTQSPTGTPTQSPTGTPTQSPTGTPTQSPTGTPTQSPTGTPTQSPTGTPTQSPTGTPTQSPTGTPTQSPTETPTQSPTGTPTQSPTGTPTQTPTGSTSPSPTEVPTESGPPSTSSEPTWSPSATETTPPGEGGGDGDTGPLAGTGSTLGIGVLAVTVISLLGGLALLRRRD</sequence>
<dbReference type="RefSeq" id="WP_133755220.1">
    <property type="nucleotide sequence ID" value="NZ_SOAW01000002.1"/>
</dbReference>
<dbReference type="NCBIfam" id="NF038131">
    <property type="entry name" value="choice_anch_K"/>
    <property type="match status" value="1"/>
</dbReference>
<feature type="domain" description="DUF5979" evidence="5">
    <location>
        <begin position="1604"/>
        <end position="1728"/>
    </location>
</feature>
<feature type="signal peptide" evidence="3">
    <location>
        <begin position="1"/>
        <end position="25"/>
    </location>
</feature>
<keyword evidence="7" id="KW-1185">Reference proteome</keyword>
<keyword evidence="2" id="KW-0472">Membrane</keyword>
<feature type="domain" description="DUF5979" evidence="5">
    <location>
        <begin position="2187"/>
        <end position="2310"/>
    </location>
</feature>
<feature type="domain" description="DUF5979" evidence="5">
    <location>
        <begin position="1734"/>
        <end position="1838"/>
    </location>
</feature>
<feature type="compositionally biased region" description="Low complexity" evidence="1">
    <location>
        <begin position="2553"/>
        <end position="2735"/>
    </location>
</feature>
<dbReference type="InterPro" id="IPR045826">
    <property type="entry name" value="SpaA_PFL_dom_2"/>
</dbReference>
<evidence type="ECO:0000259" key="5">
    <source>
        <dbReference type="Pfam" id="PF19407"/>
    </source>
</evidence>
<name>A0A4R7J3F0_9ACTN</name>